<accession>A0A8S9T8K1</accession>
<gene>
    <name evidence="2" type="ORF">DA73_0400025465</name>
</gene>
<name>A0A8S9T8K1_9CYAN</name>
<reference evidence="2" key="1">
    <citation type="journal article" date="2015" name="Genome Announc.">
        <title>Draft Genome Sequence of Tolypothrix boutellei Strain VB521301.</title>
        <authorList>
            <person name="Chandrababunaidu M.M."/>
            <person name="Singh D."/>
            <person name="Sen D."/>
            <person name="Bhan S."/>
            <person name="Das S."/>
            <person name="Gupta A."/>
            <person name="Adhikary S.P."/>
            <person name="Tripathy S."/>
        </authorList>
    </citation>
    <scope>NUCLEOTIDE SEQUENCE</scope>
    <source>
        <strain evidence="2">VB521301</strain>
    </source>
</reference>
<dbReference type="EMBL" id="JHEG04000001">
    <property type="protein sequence ID" value="KAF3888456.1"/>
    <property type="molecule type" value="Genomic_DNA"/>
</dbReference>
<dbReference type="InterPro" id="IPR010328">
    <property type="entry name" value="DUF928"/>
</dbReference>
<evidence type="ECO:0000256" key="1">
    <source>
        <dbReference type="SAM" id="MobiDB-lite"/>
    </source>
</evidence>
<dbReference type="Proteomes" id="UP000029738">
    <property type="component" value="Unassembled WGS sequence"/>
</dbReference>
<keyword evidence="3" id="KW-1185">Reference proteome</keyword>
<reference evidence="2" key="2">
    <citation type="submission" date="2019-11" db="EMBL/GenBank/DDBJ databases">
        <title>Improved Assembly of Tolypothrix boutellei genome.</title>
        <authorList>
            <person name="Sarangi A.N."/>
            <person name="Mukherjee M."/>
            <person name="Ghosh S."/>
            <person name="Singh D."/>
            <person name="Das A."/>
            <person name="Kant S."/>
            <person name="Prusty A."/>
            <person name="Tripathy S."/>
        </authorList>
    </citation>
    <scope>NUCLEOTIDE SEQUENCE</scope>
    <source>
        <strain evidence="2">VB521301</strain>
    </source>
</reference>
<evidence type="ECO:0000313" key="2">
    <source>
        <dbReference type="EMBL" id="KAF3888456.1"/>
    </source>
</evidence>
<sequence length="250" mass="27607">MNIFLKRRLLTKSFAAVLGLSFLIPFAPAEARIRFKAPSNIGVPGRRVAAGARVNNSCLSVNKQLTAIVPQSNIGLTTVANPVFFFYIPSQTSNATLELLVQDENKRFFKQTYKPSGKAGFVELPLTVTSLDVGKEYRWFLSVICNPTERSSDKVVRGSIKRIQPEPQLMAKIKNATTQERVALYAQAGIWQDSLATLAQLLFSHPDDAQLKADWETLLTAEGVGLDSELANEPLLKGQEAPQPIKKHKN</sequence>
<evidence type="ECO:0000313" key="3">
    <source>
        <dbReference type="Proteomes" id="UP000029738"/>
    </source>
</evidence>
<feature type="region of interest" description="Disordered" evidence="1">
    <location>
        <begin position="231"/>
        <end position="250"/>
    </location>
</feature>
<dbReference type="AlphaFoldDB" id="A0A8S9T8K1"/>
<dbReference type="RefSeq" id="WP_082051937.1">
    <property type="nucleotide sequence ID" value="NZ_JHEG04000001.1"/>
</dbReference>
<comment type="caution">
    <text evidence="2">The sequence shown here is derived from an EMBL/GenBank/DDBJ whole genome shotgun (WGS) entry which is preliminary data.</text>
</comment>
<organism evidence="2 3">
    <name type="scientific">Tolypothrix bouteillei VB521301</name>
    <dbReference type="NCBI Taxonomy" id="1479485"/>
    <lineage>
        <taxon>Bacteria</taxon>
        <taxon>Bacillati</taxon>
        <taxon>Cyanobacteriota</taxon>
        <taxon>Cyanophyceae</taxon>
        <taxon>Nostocales</taxon>
        <taxon>Tolypothrichaceae</taxon>
        <taxon>Tolypothrix</taxon>
    </lineage>
</organism>
<dbReference type="Pfam" id="PF06051">
    <property type="entry name" value="DUF928"/>
    <property type="match status" value="1"/>
</dbReference>
<proteinExistence type="predicted"/>
<protein>
    <submittedName>
        <fullName evidence="2">DUF928 domain-containing protein</fullName>
    </submittedName>
</protein>
<dbReference type="OrthoDB" id="536034at2"/>